<evidence type="ECO:0000256" key="5">
    <source>
        <dbReference type="ARBA" id="ARBA00023163"/>
    </source>
</evidence>
<dbReference type="InterPro" id="IPR039774">
    <property type="entry name" value="Sin3-like"/>
</dbReference>
<evidence type="ECO:0000313" key="10">
    <source>
        <dbReference type="EMBL" id="KAF9328485.1"/>
    </source>
</evidence>
<keyword evidence="11" id="KW-1185">Reference proteome</keyword>
<feature type="domain" description="Histone deacetylase interacting" evidence="9">
    <location>
        <begin position="531"/>
        <end position="632"/>
    </location>
</feature>
<proteinExistence type="predicted"/>
<evidence type="ECO:0000313" key="11">
    <source>
        <dbReference type="Proteomes" id="UP000696485"/>
    </source>
</evidence>
<feature type="region of interest" description="Disordered" evidence="8">
    <location>
        <begin position="373"/>
        <end position="434"/>
    </location>
</feature>
<dbReference type="Gene3D" id="1.20.1160.11">
    <property type="entry name" value="Paired amphipathic helix"/>
    <property type="match status" value="3"/>
</dbReference>
<keyword evidence="6 7" id="KW-0539">Nucleus</keyword>
<dbReference type="PANTHER" id="PTHR12346">
    <property type="entry name" value="SIN3B-RELATED"/>
    <property type="match status" value="1"/>
</dbReference>
<dbReference type="InterPro" id="IPR031693">
    <property type="entry name" value="Sin3_C"/>
</dbReference>
<comment type="subcellular location">
    <subcellularLocation>
        <location evidence="1 7">Nucleus</location>
    </subcellularLocation>
</comment>
<evidence type="ECO:0000256" key="7">
    <source>
        <dbReference type="PROSITE-ProRule" id="PRU00810"/>
    </source>
</evidence>
<dbReference type="InterPro" id="IPR036600">
    <property type="entry name" value="PAH_sf"/>
</dbReference>
<dbReference type="InterPro" id="IPR003822">
    <property type="entry name" value="PAH"/>
</dbReference>
<evidence type="ECO:0000256" key="8">
    <source>
        <dbReference type="SAM" id="MobiDB-lite"/>
    </source>
</evidence>
<evidence type="ECO:0000256" key="1">
    <source>
        <dbReference type="ARBA" id="ARBA00004123"/>
    </source>
</evidence>
<feature type="compositionally biased region" description="Pro residues" evidence="8">
    <location>
        <begin position="49"/>
        <end position="74"/>
    </location>
</feature>
<keyword evidence="4" id="KW-0805">Transcription regulation</keyword>
<dbReference type="FunFam" id="1.20.1160.11:FF:000001">
    <property type="entry name" value="Paired amphipathic helix protein Sin3"/>
    <property type="match status" value="1"/>
</dbReference>
<feature type="region of interest" description="Disordered" evidence="8">
    <location>
        <begin position="1"/>
        <end position="82"/>
    </location>
</feature>
<comment type="caution">
    <text evidence="10">The sequence shown here is derived from an EMBL/GenBank/DDBJ whole genome shotgun (WGS) entry which is preliminary data.</text>
</comment>
<dbReference type="FunFam" id="1.20.1160.11:FF:000003">
    <property type="entry name" value="Paired amphipathic helix SIN3-like protein"/>
    <property type="match status" value="1"/>
</dbReference>
<protein>
    <submittedName>
        <fullName evidence="10">Transcriptional regulatory protein sin3</fullName>
    </submittedName>
</protein>
<dbReference type="SMART" id="SM00761">
    <property type="entry name" value="HDAC_interact"/>
    <property type="match status" value="1"/>
</dbReference>
<keyword evidence="2" id="KW-0678">Repressor</keyword>
<dbReference type="PROSITE" id="PS51477">
    <property type="entry name" value="PAH"/>
    <property type="match status" value="3"/>
</dbReference>
<name>A0A9P5VK90_9FUNG</name>
<keyword evidence="3" id="KW-0677">Repeat</keyword>
<dbReference type="Proteomes" id="UP000696485">
    <property type="component" value="Unassembled WGS sequence"/>
</dbReference>
<feature type="compositionally biased region" description="Polar residues" evidence="8">
    <location>
        <begin position="235"/>
        <end position="255"/>
    </location>
</feature>
<organism evidence="10 11">
    <name type="scientific">Podila minutissima</name>
    <dbReference type="NCBI Taxonomy" id="64525"/>
    <lineage>
        <taxon>Eukaryota</taxon>
        <taxon>Fungi</taxon>
        <taxon>Fungi incertae sedis</taxon>
        <taxon>Mucoromycota</taxon>
        <taxon>Mortierellomycotina</taxon>
        <taxon>Mortierellomycetes</taxon>
        <taxon>Mortierellales</taxon>
        <taxon>Mortierellaceae</taxon>
        <taxon>Podila</taxon>
    </lineage>
</organism>
<dbReference type="InterPro" id="IPR013194">
    <property type="entry name" value="HDAC_interact_dom"/>
</dbReference>
<dbReference type="SUPFAM" id="SSF47762">
    <property type="entry name" value="PAH2 domain"/>
    <property type="match status" value="3"/>
</dbReference>
<feature type="region of interest" description="Disordered" evidence="8">
    <location>
        <begin position="195"/>
        <end position="255"/>
    </location>
</feature>
<sequence>MASSPQPHMAQSPHPVQSPHASHPGPHMSSSINPPPSNAPGSGLGAGPGPGPGPAPVPPPPQAPPPSQGAPPPSGGASSAASNYRPLNVRDALSYLDQVKVQFQDHPDVYNRFLDIMKDFKSQNIDTPGVIERVSTLFKGHPTLISGFNTFLPPGYRIECFSNANDANMIRVTTPSGHTTTQMGGPIVINERLPPPQAPPHYGGQSGYHVPQNNGYQSSIPSISQIQLPPVNSPGYMSQPSQAMVPSASQGGPNSKKTPVEFNHAINYVHKIKNRFSNDPDTYKQFLELLQAYQKEMKPITDVYSHVTLLFKNAPDLLDEFKQFLPENGNPPNPDLFDEMMPQPSTPAPPSRSMPVLSTLSNGMAVGDFPSPPSGDMYGKKGPQMVPSGSMGSGKKKRAPTTVIGPPESVSGSNKKRVKHGHPESGGISPPISAIQPTVVTKNPASVEELAFFDKVKKALSNKQTYSEFLKLLNLFSQDILDRKLLVEKVETFLAPHKDLMDWFKAFVGWDGKDEIIENVAAPRHKVDLSTCRRYGESYRLLPKHETMLPCTGRDEMCWEVLNDVWASHPNWSVEGEGFMPHKKNAYEEALHKCEEDRYEFDMNIEANLHTIALLEPIAKKIQSMSLDDKARFKLPEGLGGTSKTIYQRIIKKVYDKERGLEVIDALHNNPVMAVPVVLKRLKQKDEEWKKSQREWNKVWREIDSKNFYKALDHQGLTFKTADKKMITSKSLVGEIEALRREQMDKRLVPSIRPRYQFQFHFKDPSIFRDTNNVILSYLDKQSVFVAGDREKMESFIREFVPQFYCLGEQFMNDDDVMMGDEDSEGFNASGQKSAAKQGEAQVKMEPRDDSMPSGPRVPVAVDKDQSRAMSPSNTWIQVGNYDVKPTSLGTAPLSAESKKASLNFFGNTTYYCFFRLYQLIYCRLETIKTTAIELSRNASDRKIANPAAADLGLQDNRADVEADLKNGTGNYYAKLLALLGKLFDGEIDQQTFEESSRYIFATKAYIVFTLDKVIQALIKHVHTIVTDQRCNELIAMFVKDRHHEKNSRRQQIIYRMQADAVVGDENLYKVEYAKDERAMCIQLLSKNDYTLDTAISSEEKWGYYIDSYVLLTPTEGVLASGFPTFLKRNLPSLIPDEPPQDIITRSGLEVKICINTYKIFFVNSTEDYFRRKNLGVPKTQLKDIRAKRLNKMNTWLQSIRENEKEPEIKEQDEAFQKWLLKGPEDVKAGVVTVAVTLPAEDAERKVYKTTVPDNKDKDVAMEGEDA</sequence>
<dbReference type="Pfam" id="PF02671">
    <property type="entry name" value="PAH"/>
    <property type="match status" value="3"/>
</dbReference>
<evidence type="ECO:0000256" key="6">
    <source>
        <dbReference type="ARBA" id="ARBA00023242"/>
    </source>
</evidence>
<dbReference type="AlphaFoldDB" id="A0A9P5VK90"/>
<accession>A0A9P5VK90</accession>
<feature type="region of interest" description="Disordered" evidence="8">
    <location>
        <begin position="821"/>
        <end position="857"/>
    </location>
</feature>
<keyword evidence="5" id="KW-0804">Transcription</keyword>
<evidence type="ECO:0000259" key="9">
    <source>
        <dbReference type="SMART" id="SM00761"/>
    </source>
</evidence>
<dbReference type="GO" id="GO:0010628">
    <property type="term" value="P:positive regulation of gene expression"/>
    <property type="evidence" value="ECO:0007669"/>
    <property type="project" value="UniProtKB-ARBA"/>
</dbReference>
<evidence type="ECO:0000256" key="3">
    <source>
        <dbReference type="ARBA" id="ARBA00022737"/>
    </source>
</evidence>
<dbReference type="Pfam" id="PF08295">
    <property type="entry name" value="Sin3_corepress"/>
    <property type="match status" value="1"/>
</dbReference>
<dbReference type="GO" id="GO:0000122">
    <property type="term" value="P:negative regulation of transcription by RNA polymerase II"/>
    <property type="evidence" value="ECO:0007669"/>
    <property type="project" value="TreeGrafter"/>
</dbReference>
<evidence type="ECO:0000256" key="4">
    <source>
        <dbReference type="ARBA" id="ARBA00023015"/>
    </source>
</evidence>
<reference evidence="10" key="1">
    <citation type="journal article" date="2020" name="Fungal Divers.">
        <title>Resolving the Mortierellaceae phylogeny through synthesis of multi-gene phylogenetics and phylogenomics.</title>
        <authorList>
            <person name="Vandepol N."/>
            <person name="Liber J."/>
            <person name="Desiro A."/>
            <person name="Na H."/>
            <person name="Kennedy M."/>
            <person name="Barry K."/>
            <person name="Grigoriev I.V."/>
            <person name="Miller A.N."/>
            <person name="O'Donnell K."/>
            <person name="Stajich J.E."/>
            <person name="Bonito G."/>
        </authorList>
    </citation>
    <scope>NUCLEOTIDE SEQUENCE</scope>
    <source>
        <strain evidence="10">NVP1</strain>
    </source>
</reference>
<dbReference type="GO" id="GO:0003714">
    <property type="term" value="F:transcription corepressor activity"/>
    <property type="evidence" value="ECO:0007669"/>
    <property type="project" value="InterPro"/>
</dbReference>
<evidence type="ECO:0000256" key="2">
    <source>
        <dbReference type="ARBA" id="ARBA00022491"/>
    </source>
</evidence>
<feature type="compositionally biased region" description="Low complexity" evidence="8">
    <location>
        <begin position="217"/>
        <end position="230"/>
    </location>
</feature>
<dbReference type="PANTHER" id="PTHR12346:SF0">
    <property type="entry name" value="SIN3A, ISOFORM G"/>
    <property type="match status" value="1"/>
</dbReference>
<gene>
    <name evidence="10" type="primary">SIN3</name>
    <name evidence="10" type="ORF">BG006_008343</name>
</gene>
<dbReference type="GO" id="GO:0033698">
    <property type="term" value="C:Rpd3L complex"/>
    <property type="evidence" value="ECO:0007669"/>
    <property type="project" value="UniProtKB-ARBA"/>
</dbReference>
<dbReference type="Pfam" id="PF16879">
    <property type="entry name" value="Sin3a_C"/>
    <property type="match status" value="1"/>
</dbReference>
<dbReference type="EMBL" id="JAAAUY010000560">
    <property type="protein sequence ID" value="KAF9328485.1"/>
    <property type="molecule type" value="Genomic_DNA"/>
</dbReference>
<dbReference type="FunFam" id="1.20.1160.11:FF:000002">
    <property type="entry name" value="Paired amphipathic helix protein SIN3"/>
    <property type="match status" value="1"/>
</dbReference>